<dbReference type="RefSeq" id="WP_115869227.1">
    <property type="nucleotide sequence ID" value="NZ_QREG01000017.1"/>
</dbReference>
<dbReference type="InterPro" id="IPR046947">
    <property type="entry name" value="LytR-like"/>
</dbReference>
<evidence type="ECO:0000259" key="2">
    <source>
        <dbReference type="PROSITE" id="PS50110"/>
    </source>
</evidence>
<dbReference type="InterPro" id="IPR011006">
    <property type="entry name" value="CheY-like_superfamily"/>
</dbReference>
<dbReference type="PANTHER" id="PTHR37299">
    <property type="entry name" value="TRANSCRIPTIONAL REGULATOR-RELATED"/>
    <property type="match status" value="1"/>
</dbReference>
<comment type="caution">
    <text evidence="4">The sequence shown here is derived from an EMBL/GenBank/DDBJ whole genome shotgun (WGS) entry which is preliminary data.</text>
</comment>
<dbReference type="PANTHER" id="PTHR37299:SF1">
    <property type="entry name" value="STAGE 0 SPORULATION PROTEIN A HOMOLOG"/>
    <property type="match status" value="1"/>
</dbReference>
<accession>A0A3D9L193</accession>
<dbReference type="Pfam" id="PF04397">
    <property type="entry name" value="LytTR"/>
    <property type="match status" value="1"/>
</dbReference>
<dbReference type="AlphaFoldDB" id="A0A3D9L193"/>
<dbReference type="Gene3D" id="3.40.50.2300">
    <property type="match status" value="1"/>
</dbReference>
<keyword evidence="1" id="KW-0597">Phosphoprotein</keyword>
<dbReference type="InterPro" id="IPR001789">
    <property type="entry name" value="Sig_transdc_resp-reg_receiver"/>
</dbReference>
<sequence>MKVLLLDDEAGARATIKSYLQNTQVPPEEIREADSVSSALELLNDWQPDLALLDINLPDGLGFDVLARLGLDRIRFKVIFISAYDTYAIKAFKYNAIDYILKPVDPLEFEQSVARALKALQTTEQFRNLQGDFTGAPKALNKLVLKDHQSVRLVAIDEIVRCQSENNYTLFFLTSGEELLITRTLKEYEELLKGRLFFRPHKSHLINLKHLLRFDKADGGSIHLSDGSTVPLSRFKKEVFLQLLDQL</sequence>
<name>A0A3D9L193_MARFU</name>
<dbReference type="SUPFAM" id="SSF52172">
    <property type="entry name" value="CheY-like"/>
    <property type="match status" value="1"/>
</dbReference>
<protein>
    <submittedName>
        <fullName evidence="4">LytTR family two component transcriptional regulator</fullName>
    </submittedName>
</protein>
<reference evidence="4 5" key="1">
    <citation type="submission" date="2018-07" db="EMBL/GenBank/DDBJ databases">
        <title>Genomic Encyclopedia of Type Strains, Phase IV (KMG-IV): sequencing the most valuable type-strain genomes for metagenomic binning, comparative biology and taxonomic classification.</title>
        <authorList>
            <person name="Goeker M."/>
        </authorList>
    </citation>
    <scope>NUCLEOTIDE SEQUENCE [LARGE SCALE GENOMIC DNA]</scope>
    <source>
        <strain evidence="4 5">DSM 4134</strain>
    </source>
</reference>
<dbReference type="EMBL" id="QREG01000017">
    <property type="protein sequence ID" value="RED95588.1"/>
    <property type="molecule type" value="Genomic_DNA"/>
</dbReference>
<dbReference type="GO" id="GO:0000156">
    <property type="term" value="F:phosphorelay response regulator activity"/>
    <property type="evidence" value="ECO:0007669"/>
    <property type="project" value="InterPro"/>
</dbReference>
<dbReference type="SMART" id="SM00850">
    <property type="entry name" value="LytTR"/>
    <property type="match status" value="1"/>
</dbReference>
<dbReference type="SMART" id="SM00448">
    <property type="entry name" value="REC"/>
    <property type="match status" value="1"/>
</dbReference>
<evidence type="ECO:0000259" key="3">
    <source>
        <dbReference type="PROSITE" id="PS50930"/>
    </source>
</evidence>
<evidence type="ECO:0000313" key="4">
    <source>
        <dbReference type="EMBL" id="RED95588.1"/>
    </source>
</evidence>
<proteinExistence type="predicted"/>
<feature type="modified residue" description="4-aspartylphosphate" evidence="1">
    <location>
        <position position="54"/>
    </location>
</feature>
<feature type="domain" description="HTH LytTR-type" evidence="3">
    <location>
        <begin position="143"/>
        <end position="246"/>
    </location>
</feature>
<dbReference type="InterPro" id="IPR007492">
    <property type="entry name" value="LytTR_DNA-bd_dom"/>
</dbReference>
<evidence type="ECO:0000313" key="5">
    <source>
        <dbReference type="Proteomes" id="UP000256779"/>
    </source>
</evidence>
<dbReference type="Gene3D" id="2.40.50.1020">
    <property type="entry name" value="LytTr DNA-binding domain"/>
    <property type="match status" value="1"/>
</dbReference>
<dbReference type="PROSITE" id="PS50110">
    <property type="entry name" value="RESPONSE_REGULATORY"/>
    <property type="match status" value="1"/>
</dbReference>
<dbReference type="OrthoDB" id="1646880at2"/>
<keyword evidence="5" id="KW-1185">Reference proteome</keyword>
<evidence type="ECO:0000256" key="1">
    <source>
        <dbReference type="PROSITE-ProRule" id="PRU00169"/>
    </source>
</evidence>
<gene>
    <name evidence="4" type="ORF">C7460_11737</name>
</gene>
<dbReference type="Proteomes" id="UP000256779">
    <property type="component" value="Unassembled WGS sequence"/>
</dbReference>
<dbReference type="PROSITE" id="PS50930">
    <property type="entry name" value="HTH_LYTTR"/>
    <property type="match status" value="1"/>
</dbReference>
<dbReference type="GO" id="GO:0003677">
    <property type="term" value="F:DNA binding"/>
    <property type="evidence" value="ECO:0007669"/>
    <property type="project" value="InterPro"/>
</dbReference>
<feature type="domain" description="Response regulatory" evidence="2">
    <location>
        <begin position="2"/>
        <end position="117"/>
    </location>
</feature>
<dbReference type="Pfam" id="PF00072">
    <property type="entry name" value="Response_reg"/>
    <property type="match status" value="1"/>
</dbReference>
<organism evidence="4 5">
    <name type="scientific">Marinoscillum furvescens DSM 4134</name>
    <dbReference type="NCBI Taxonomy" id="1122208"/>
    <lineage>
        <taxon>Bacteria</taxon>
        <taxon>Pseudomonadati</taxon>
        <taxon>Bacteroidota</taxon>
        <taxon>Cytophagia</taxon>
        <taxon>Cytophagales</taxon>
        <taxon>Reichenbachiellaceae</taxon>
        <taxon>Marinoscillum</taxon>
    </lineage>
</organism>